<gene>
    <name evidence="2" type="ORF">AB5J56_34040</name>
</gene>
<sequence length="207" mass="23043">MSGKSAPTNTAERPRCDRLTEVRDLMDEMKSEYEIPEGCFSSLGMLITDASLAADEPALRAAHDGLRRLYGKHVRDGDEYKCAEQRGRLLGMIDVTFWSLRRLPSGLQLNLDPEGHAARFLTEIAHEPGLSNEQLAKRLEVDITEISRLGRKLLASGVASKSRQWRYNAWDITPRGTRCLEQAGLIASAPEDPERPTDTKTPPTAAR</sequence>
<organism evidence="2">
    <name type="scientific">Streptomyces sp. R21</name>
    <dbReference type="NCBI Taxonomy" id="3238627"/>
    <lineage>
        <taxon>Bacteria</taxon>
        <taxon>Bacillati</taxon>
        <taxon>Actinomycetota</taxon>
        <taxon>Actinomycetes</taxon>
        <taxon>Kitasatosporales</taxon>
        <taxon>Streptomycetaceae</taxon>
        <taxon>Streptomyces</taxon>
    </lineage>
</organism>
<evidence type="ECO:0000313" key="2">
    <source>
        <dbReference type="EMBL" id="XDQ29413.1"/>
    </source>
</evidence>
<dbReference type="AlphaFoldDB" id="A0AB39PEY5"/>
<dbReference type="RefSeq" id="WP_369238388.1">
    <property type="nucleotide sequence ID" value="NZ_CP163435.1"/>
</dbReference>
<name>A0AB39PEY5_9ACTN</name>
<proteinExistence type="predicted"/>
<accession>A0AB39PEY5</accession>
<dbReference type="SUPFAM" id="SSF46785">
    <property type="entry name" value="Winged helix' DNA-binding domain"/>
    <property type="match status" value="1"/>
</dbReference>
<feature type="region of interest" description="Disordered" evidence="1">
    <location>
        <begin position="185"/>
        <end position="207"/>
    </location>
</feature>
<dbReference type="EMBL" id="CP163435">
    <property type="protein sequence ID" value="XDQ29413.1"/>
    <property type="molecule type" value="Genomic_DNA"/>
</dbReference>
<dbReference type="InterPro" id="IPR036388">
    <property type="entry name" value="WH-like_DNA-bd_sf"/>
</dbReference>
<reference evidence="2" key="1">
    <citation type="submission" date="2024-07" db="EMBL/GenBank/DDBJ databases">
        <authorList>
            <person name="Yu S.T."/>
        </authorList>
    </citation>
    <scope>NUCLEOTIDE SEQUENCE</scope>
    <source>
        <strain evidence="2">R21</strain>
    </source>
</reference>
<dbReference type="InterPro" id="IPR036390">
    <property type="entry name" value="WH_DNA-bd_sf"/>
</dbReference>
<dbReference type="Gene3D" id="1.10.10.10">
    <property type="entry name" value="Winged helix-like DNA-binding domain superfamily/Winged helix DNA-binding domain"/>
    <property type="match status" value="1"/>
</dbReference>
<evidence type="ECO:0008006" key="3">
    <source>
        <dbReference type="Google" id="ProtNLM"/>
    </source>
</evidence>
<evidence type="ECO:0000256" key="1">
    <source>
        <dbReference type="SAM" id="MobiDB-lite"/>
    </source>
</evidence>
<protein>
    <recommendedName>
        <fullName evidence="3">MarR family protein</fullName>
    </recommendedName>
</protein>